<evidence type="ECO:0000313" key="3">
    <source>
        <dbReference type="Proteomes" id="UP000557717"/>
    </source>
</evidence>
<sequence>MEVRPTLYWNEKIVMGYLMQAAAIHRRLPEPRVLGYHTLWPPTLADGWERLYDMINGRTKPVPPMPAEVDFSEAVMAWLRLLDRPHQQIVWMRANRVPWKIIMEEFDRSKPTLWRELNLSLTVLKYHLNRIDPKGEDFKARRSRAWRAF</sequence>
<feature type="domain" description="DUF6362" evidence="1">
    <location>
        <begin position="26"/>
        <end position="122"/>
    </location>
</feature>
<dbReference type="RefSeq" id="WP_184021955.1">
    <property type="nucleotide sequence ID" value="NZ_JACHFD010000032.1"/>
</dbReference>
<reference evidence="2 3" key="1">
    <citation type="submission" date="2020-08" db="EMBL/GenBank/DDBJ databases">
        <title>Genomic Encyclopedia of Type Strains, Phase IV (KMG-IV): sequencing the most valuable type-strain genomes for metagenomic binning, comparative biology and taxonomic classification.</title>
        <authorList>
            <person name="Goeker M."/>
        </authorList>
    </citation>
    <scope>NUCLEOTIDE SEQUENCE [LARGE SCALE GENOMIC DNA]</scope>
    <source>
        <strain evidence="2 3">YC6886</strain>
    </source>
</reference>
<accession>A0A840VIM3</accession>
<protein>
    <recommendedName>
        <fullName evidence="1">DUF6362 domain-containing protein</fullName>
    </recommendedName>
</protein>
<name>A0A840VIM3_9BACT</name>
<organism evidence="2 3">
    <name type="scientific">Haloferula luteola</name>
    <dbReference type="NCBI Taxonomy" id="595692"/>
    <lineage>
        <taxon>Bacteria</taxon>
        <taxon>Pseudomonadati</taxon>
        <taxon>Verrucomicrobiota</taxon>
        <taxon>Verrucomicrobiia</taxon>
        <taxon>Verrucomicrobiales</taxon>
        <taxon>Verrucomicrobiaceae</taxon>
        <taxon>Haloferula</taxon>
    </lineage>
</organism>
<evidence type="ECO:0000259" key="1">
    <source>
        <dbReference type="Pfam" id="PF19889"/>
    </source>
</evidence>
<proteinExistence type="predicted"/>
<comment type="caution">
    <text evidence="2">The sequence shown here is derived from an EMBL/GenBank/DDBJ whole genome shotgun (WGS) entry which is preliminary data.</text>
</comment>
<keyword evidence="3" id="KW-1185">Reference proteome</keyword>
<dbReference type="EMBL" id="JACHFD010000032">
    <property type="protein sequence ID" value="MBB5353700.1"/>
    <property type="molecule type" value="Genomic_DNA"/>
</dbReference>
<gene>
    <name evidence="2" type="ORF">HNR46_003961</name>
</gene>
<dbReference type="Pfam" id="PF19889">
    <property type="entry name" value="DUF6362"/>
    <property type="match status" value="1"/>
</dbReference>
<evidence type="ECO:0000313" key="2">
    <source>
        <dbReference type="EMBL" id="MBB5353700.1"/>
    </source>
</evidence>
<dbReference type="AlphaFoldDB" id="A0A840VIM3"/>
<dbReference type="InterPro" id="IPR045942">
    <property type="entry name" value="DUF6362"/>
</dbReference>
<dbReference type="Proteomes" id="UP000557717">
    <property type="component" value="Unassembled WGS sequence"/>
</dbReference>